<dbReference type="AlphaFoldDB" id="A0A9X5AN00"/>
<reference evidence="2 3" key="1">
    <citation type="journal article" date="2019" name="Nat. Med.">
        <title>A library of human gut bacterial isolates paired with longitudinal multiomics data enables mechanistic microbiome research.</title>
        <authorList>
            <person name="Poyet M."/>
            <person name="Groussin M."/>
            <person name="Gibbons S.M."/>
            <person name="Avila-Pacheco J."/>
            <person name="Jiang X."/>
            <person name="Kearney S.M."/>
            <person name="Perrotta A.R."/>
            <person name="Berdy B."/>
            <person name="Zhao S."/>
            <person name="Lieberman T.D."/>
            <person name="Swanson P.K."/>
            <person name="Smith M."/>
            <person name="Roesemann S."/>
            <person name="Alexander J.E."/>
            <person name="Rich S.A."/>
            <person name="Livny J."/>
            <person name="Vlamakis H."/>
            <person name="Clish C."/>
            <person name="Bullock K."/>
            <person name="Deik A."/>
            <person name="Scott J."/>
            <person name="Pierce K.A."/>
            <person name="Xavier R.J."/>
            <person name="Alm E.J."/>
        </authorList>
    </citation>
    <scope>NUCLEOTIDE SEQUENCE [LARGE SCALE GENOMIC DNA]</scope>
    <source>
        <strain evidence="2 3">BIOML-A198</strain>
    </source>
</reference>
<evidence type="ECO:0000256" key="1">
    <source>
        <dbReference type="SAM" id="Coils"/>
    </source>
</evidence>
<protein>
    <submittedName>
        <fullName evidence="2">Uncharacterized protein</fullName>
    </submittedName>
</protein>
<gene>
    <name evidence="2" type="ORF">GMA92_00280</name>
</gene>
<dbReference type="RefSeq" id="WP_006784037.1">
    <property type="nucleotide sequence ID" value="NZ_CAUWFM010000022.1"/>
</dbReference>
<evidence type="ECO:0000313" key="3">
    <source>
        <dbReference type="Proteomes" id="UP000487649"/>
    </source>
</evidence>
<comment type="caution">
    <text evidence="2">The sequence shown here is derived from an EMBL/GenBank/DDBJ whole genome shotgun (WGS) entry which is preliminary data.</text>
</comment>
<dbReference type="Proteomes" id="UP000487649">
    <property type="component" value="Unassembled WGS sequence"/>
</dbReference>
<feature type="coiled-coil region" evidence="1">
    <location>
        <begin position="617"/>
        <end position="644"/>
    </location>
</feature>
<dbReference type="EMBL" id="WMQE01000001">
    <property type="protein sequence ID" value="MTK19874.1"/>
    <property type="molecule type" value="Genomic_DNA"/>
</dbReference>
<evidence type="ECO:0000313" key="2">
    <source>
        <dbReference type="EMBL" id="MTK19874.1"/>
    </source>
</evidence>
<name>A0A9X5AN00_9FIRM</name>
<proteinExistence type="predicted"/>
<keyword evidence="1" id="KW-0175">Coiled coil</keyword>
<sequence>MKEFKQVGEIQSLGNQELILAKSNLKQGYFYKIKKRAQSQQSQTHYVLIIDGSKSSKQHFHDIKKALKWGLKFITTHPKHRLSLIVFEGKKEMKWLLKEVQAEELRQQFADIEDVIHHVLSHYRYASLINVLESVMRQLDFSIATQFIVFSSQTFQLMEYEMDLKSSRFLKVATLLNQHSVRLDILSFNEWIPLNFKKWLEELNQMGQIHYCLKKSDSMFYLKRIMKNQRLTILLESGEIFLCRKGERIYTTEPLALEVMDDEVIVAFKQPLQISDSILGREASSLQDVVKEFYNQFAIYLLRSKSISQASELLAIHQGEILSKSIKEGCTDSEVLESMRCLANYQSLKKESSLSVLNLLECVMTDEASSLLWNRHQPYENVTPKIQAEEEDLAFLPSSVDFFEVVDWIFSNTKLNVSLKVKVEGFVEELTTGLKVEAYQFKTYTILLDGILRVEEIYCVLSPALKKRCKELKLIKKVLYTFNQEICVINLKKLPITHHLIYERYTPLEVSQMIYEVERLKCWQGVLKEMLLRRKRQLFTTQRLQEDARCLIKRRYHITASGLYVPRGKKESPRLETEYYLARVVEWKAMEFKKEAEKRLAYEYLMNRASTEETSLEVILMDELKRVSERRKNLQEQVNLIRLSVSLQKVDFFKWDEQKVLPKTQMDSVFKINTILRGNMMVSTKQLLSLKVCENAYTVLVRCPVSSSGQEC</sequence>
<organism evidence="2 3">
    <name type="scientific">Turicibacter sanguinis</name>
    <dbReference type="NCBI Taxonomy" id="154288"/>
    <lineage>
        <taxon>Bacteria</taxon>
        <taxon>Bacillati</taxon>
        <taxon>Bacillota</taxon>
        <taxon>Erysipelotrichia</taxon>
        <taxon>Erysipelotrichales</taxon>
        <taxon>Turicibacteraceae</taxon>
        <taxon>Turicibacter</taxon>
    </lineage>
</organism>
<accession>A0A9X5AN00</accession>